<keyword evidence="7" id="KW-0521">NADP</keyword>
<dbReference type="SUPFAM" id="SSF51905">
    <property type="entry name" value="FAD/NAD(P)-binding domain"/>
    <property type="match status" value="1"/>
</dbReference>
<evidence type="ECO:0000256" key="1">
    <source>
        <dbReference type="ARBA" id="ARBA00022630"/>
    </source>
</evidence>
<proteinExistence type="inferred from homology"/>
<accession>A0A1F4WL30</accession>
<dbReference type="PRINTS" id="PR00469">
    <property type="entry name" value="PNDRDTASEII"/>
</dbReference>
<feature type="domain" description="FAD/NAD(P)-binding" evidence="8">
    <location>
        <begin position="5"/>
        <end position="294"/>
    </location>
</feature>
<dbReference type="NCBIfam" id="TIGR01292">
    <property type="entry name" value="TRX_reduct"/>
    <property type="match status" value="1"/>
</dbReference>
<dbReference type="InterPro" id="IPR005982">
    <property type="entry name" value="Thioredox_Rdtase"/>
</dbReference>
<comment type="similarity">
    <text evidence="6">Belongs to the class-II pyridine nucleotide-disulfide oxidoreductase family.</text>
</comment>
<dbReference type="InterPro" id="IPR008255">
    <property type="entry name" value="Pyr_nucl-diS_OxRdtase_2_AS"/>
</dbReference>
<keyword evidence="4" id="KW-1015">Disulfide bond</keyword>
<name>A0A1F4WL30_UNCKA</name>
<dbReference type="Proteomes" id="UP000179113">
    <property type="component" value="Unassembled WGS sequence"/>
</dbReference>
<keyword evidence="2 6" id="KW-0274">FAD</keyword>
<dbReference type="GO" id="GO:0019430">
    <property type="term" value="P:removal of superoxide radicals"/>
    <property type="evidence" value="ECO:0007669"/>
    <property type="project" value="UniProtKB-UniRule"/>
</dbReference>
<keyword evidence="5 6" id="KW-0676">Redox-active center</keyword>
<comment type="cofactor">
    <cofactor evidence="7">
        <name>FAD</name>
        <dbReference type="ChEBI" id="CHEBI:57692"/>
    </cofactor>
    <text evidence="7">Binds 1 FAD per subunit.</text>
</comment>
<comment type="subunit">
    <text evidence="6">Homodimer.</text>
</comment>
<dbReference type="InterPro" id="IPR023753">
    <property type="entry name" value="FAD/NAD-binding_dom"/>
</dbReference>
<evidence type="ECO:0000256" key="4">
    <source>
        <dbReference type="ARBA" id="ARBA00023157"/>
    </source>
</evidence>
<gene>
    <name evidence="9" type="ORF">A2415_03510</name>
</gene>
<comment type="caution">
    <text evidence="9">The sequence shown here is derived from an EMBL/GenBank/DDBJ whole genome shotgun (WGS) entry which is preliminary data.</text>
</comment>
<dbReference type="EMBL" id="MEWA01000019">
    <property type="protein sequence ID" value="OGC69613.1"/>
    <property type="molecule type" value="Genomic_DNA"/>
</dbReference>
<evidence type="ECO:0000256" key="3">
    <source>
        <dbReference type="ARBA" id="ARBA00023002"/>
    </source>
</evidence>
<keyword evidence="3 6" id="KW-0560">Oxidoreductase</keyword>
<dbReference type="InterPro" id="IPR036188">
    <property type="entry name" value="FAD/NAD-bd_sf"/>
</dbReference>
<dbReference type="AlphaFoldDB" id="A0A1F4WL30"/>
<dbReference type="Gene3D" id="3.50.50.60">
    <property type="entry name" value="FAD/NAD(P)-binding domain"/>
    <property type="match status" value="2"/>
</dbReference>
<dbReference type="InterPro" id="IPR050097">
    <property type="entry name" value="Ferredoxin-NADP_redctase_2"/>
</dbReference>
<dbReference type="GO" id="GO:0004791">
    <property type="term" value="F:thioredoxin-disulfide reductase (NADPH) activity"/>
    <property type="evidence" value="ECO:0007669"/>
    <property type="project" value="UniProtKB-UniRule"/>
</dbReference>
<evidence type="ECO:0000256" key="6">
    <source>
        <dbReference type="RuleBase" id="RU003880"/>
    </source>
</evidence>
<dbReference type="PANTHER" id="PTHR48105">
    <property type="entry name" value="THIOREDOXIN REDUCTASE 1-RELATED-RELATED"/>
    <property type="match status" value="1"/>
</dbReference>
<evidence type="ECO:0000256" key="2">
    <source>
        <dbReference type="ARBA" id="ARBA00022827"/>
    </source>
</evidence>
<dbReference type="GO" id="GO:0005737">
    <property type="term" value="C:cytoplasm"/>
    <property type="evidence" value="ECO:0007669"/>
    <property type="project" value="InterPro"/>
</dbReference>
<reference evidence="9 10" key="1">
    <citation type="journal article" date="2016" name="Nat. Commun.">
        <title>Thousands of microbial genomes shed light on interconnected biogeochemical processes in an aquifer system.</title>
        <authorList>
            <person name="Anantharaman K."/>
            <person name="Brown C.T."/>
            <person name="Hug L.A."/>
            <person name="Sharon I."/>
            <person name="Castelle C.J."/>
            <person name="Probst A.J."/>
            <person name="Thomas B.C."/>
            <person name="Singh A."/>
            <person name="Wilkins M.J."/>
            <person name="Karaoz U."/>
            <person name="Brodie E.L."/>
            <person name="Williams K.H."/>
            <person name="Hubbard S.S."/>
            <person name="Banfield J.F."/>
        </authorList>
    </citation>
    <scope>NUCLEOTIDE SEQUENCE [LARGE SCALE GENOMIC DNA]</scope>
</reference>
<evidence type="ECO:0000313" key="10">
    <source>
        <dbReference type="Proteomes" id="UP000179113"/>
    </source>
</evidence>
<dbReference type="Pfam" id="PF07992">
    <property type="entry name" value="Pyr_redox_2"/>
    <property type="match status" value="1"/>
</dbReference>
<sequence>MSELFDVIIIGGGPAGLTAAIYASRGYLKTLVIAGNPAGGQLTLTTDVDNYPGFPEGILGPELIEKFRKQAEKYEATFLDDNVVKVAEISGGFEVETDSGKKFQGKSLLVASGASAKWLNIESEQRLRGKGVSACATCDGFFFRNKNVVVVGGGDSAMEEATYLTKFANKVTILVRGSKEEMRASKIMQQRAFDDPKIEFLFNSQVQEVLGTESVTGLKILNNKTNEVTTLDDVQGLFVAIGHKPNTDYLKDLVELNELGYVKVTDNTKTSKKGIFVGGDVSDFRYRQAITAAGYGCMAAIDAGKYLAGHDH</sequence>
<protein>
    <recommendedName>
        <fullName evidence="6">Thioredoxin reductase</fullName>
        <ecNumber evidence="6">1.8.1.9</ecNumber>
    </recommendedName>
</protein>
<evidence type="ECO:0000259" key="8">
    <source>
        <dbReference type="Pfam" id="PF07992"/>
    </source>
</evidence>
<dbReference type="EC" id="1.8.1.9" evidence="6"/>
<evidence type="ECO:0000313" key="9">
    <source>
        <dbReference type="EMBL" id="OGC69613.1"/>
    </source>
</evidence>
<keyword evidence="1 6" id="KW-0285">Flavoprotein</keyword>
<organism evidence="9 10">
    <name type="scientific">candidate division WWE3 bacterium RIFOXYC1_FULL_39_7</name>
    <dbReference type="NCBI Taxonomy" id="1802643"/>
    <lineage>
        <taxon>Bacteria</taxon>
        <taxon>Katanobacteria</taxon>
    </lineage>
</organism>
<comment type="catalytic activity">
    <reaction evidence="6">
        <text>[thioredoxin]-dithiol + NADP(+) = [thioredoxin]-disulfide + NADPH + H(+)</text>
        <dbReference type="Rhea" id="RHEA:20345"/>
        <dbReference type="Rhea" id="RHEA-COMP:10698"/>
        <dbReference type="Rhea" id="RHEA-COMP:10700"/>
        <dbReference type="ChEBI" id="CHEBI:15378"/>
        <dbReference type="ChEBI" id="CHEBI:29950"/>
        <dbReference type="ChEBI" id="CHEBI:50058"/>
        <dbReference type="ChEBI" id="CHEBI:57783"/>
        <dbReference type="ChEBI" id="CHEBI:58349"/>
        <dbReference type="EC" id="1.8.1.9"/>
    </reaction>
</comment>
<evidence type="ECO:0000256" key="5">
    <source>
        <dbReference type="ARBA" id="ARBA00023284"/>
    </source>
</evidence>
<evidence type="ECO:0000256" key="7">
    <source>
        <dbReference type="RuleBase" id="RU003881"/>
    </source>
</evidence>
<dbReference type="PRINTS" id="PR00368">
    <property type="entry name" value="FADPNR"/>
</dbReference>
<dbReference type="PROSITE" id="PS00573">
    <property type="entry name" value="PYRIDINE_REDOX_2"/>
    <property type="match status" value="1"/>
</dbReference>